<feature type="domain" description="Fumarase C C-terminal" evidence="3">
    <location>
        <begin position="410"/>
        <end position="455"/>
    </location>
</feature>
<sequence length="475" mass="51602">MVAMTTRTEKDFLGTVKIPSESLYGINSLRASENFGLVGGSVNKRLLCAFGLVKLACLKTNASLGYIPQDIAAAIETACNELSAGTLNPGIELGALQGGAGTSTNMLVNETLTNRALQLLGKPCGSYDIISPHGHLNLHQSTNDTYPTALKVAAIYACDELEQSLSSLTDAFQEKEKQFAEVVKLGRTEFQDAVPMTAGQQFGAYAEAFSKDRWRLYKCRERLRVVNLGGTAIGTGLGADQKYIFMVVEQLKKLTNLPLARAENLIQSTQNCDEFVEVSGILKAHASNLFKVSSDLRFLSSGPEGGIGEVRIPPRQEGSSIMPGKVNPVILEMTSQIAIQAIAHDSAVTAAAMNSHLELNALMPLLADNLLKMIEILIEASERLRKYCIDQIKVDPDKCRQRLDASTAVITAFISKIGYDKASQIVSRAAAEKKTIKELLLEENLCKNEEYEYLTSADAALTLGFRKKNENAKDT</sequence>
<keyword evidence="5" id="KW-1185">Reference proteome</keyword>
<dbReference type="InterPro" id="IPR051546">
    <property type="entry name" value="Aspartate_Ammonia-Lyase"/>
</dbReference>
<dbReference type="InterPro" id="IPR022761">
    <property type="entry name" value="Fumarate_lyase_N"/>
</dbReference>
<dbReference type="EMBL" id="CP019646">
    <property type="protein sequence ID" value="AQQ72385.1"/>
    <property type="molecule type" value="Genomic_DNA"/>
</dbReference>
<dbReference type="AlphaFoldDB" id="A0A1Q2MI49"/>
<dbReference type="InterPro" id="IPR008948">
    <property type="entry name" value="L-Aspartase-like"/>
</dbReference>
<feature type="domain" description="Fumarate lyase N-terminal" evidence="2">
    <location>
        <begin position="14"/>
        <end position="341"/>
    </location>
</feature>
<dbReference type="GO" id="GO:0008797">
    <property type="term" value="F:aspartate ammonia-lyase activity"/>
    <property type="evidence" value="ECO:0007669"/>
    <property type="project" value="UniProtKB-EC"/>
</dbReference>
<dbReference type="PROSITE" id="PS00163">
    <property type="entry name" value="FUMARATE_LYASES"/>
    <property type="match status" value="1"/>
</dbReference>
<dbReference type="PANTHER" id="PTHR42696:SF2">
    <property type="entry name" value="ASPARTATE AMMONIA-LYASE"/>
    <property type="match status" value="1"/>
</dbReference>
<dbReference type="InterPro" id="IPR018951">
    <property type="entry name" value="Fumarase_C_C"/>
</dbReference>
<dbReference type="EC" id="4.3.1.1" evidence="4"/>
<dbReference type="Pfam" id="PF10415">
    <property type="entry name" value="FumaraseC_C"/>
    <property type="match status" value="1"/>
</dbReference>
<dbReference type="Gene3D" id="1.20.200.10">
    <property type="entry name" value="Fumarase/aspartase (Central domain)"/>
    <property type="match status" value="1"/>
</dbReference>
<dbReference type="STRING" id="1851148.SMSP2_02768"/>
<evidence type="ECO:0000256" key="1">
    <source>
        <dbReference type="ARBA" id="ARBA00023239"/>
    </source>
</evidence>
<organism evidence="4 5">
    <name type="scientific">Limihaloglobus sulfuriphilus</name>
    <dbReference type="NCBI Taxonomy" id="1851148"/>
    <lineage>
        <taxon>Bacteria</taxon>
        <taxon>Pseudomonadati</taxon>
        <taxon>Planctomycetota</taxon>
        <taxon>Phycisphaerae</taxon>
        <taxon>Sedimentisphaerales</taxon>
        <taxon>Sedimentisphaeraceae</taxon>
        <taxon>Limihaloglobus</taxon>
    </lineage>
</organism>
<dbReference type="GO" id="GO:0006099">
    <property type="term" value="P:tricarboxylic acid cycle"/>
    <property type="evidence" value="ECO:0007669"/>
    <property type="project" value="InterPro"/>
</dbReference>
<protein>
    <submittedName>
        <fullName evidence="4">Aspartate ammonia-lyase</fullName>
        <ecNumber evidence="4">4.3.1.1</ecNumber>
    </submittedName>
</protein>
<evidence type="ECO:0000313" key="4">
    <source>
        <dbReference type="EMBL" id="AQQ72385.1"/>
    </source>
</evidence>
<dbReference type="SUPFAM" id="SSF48557">
    <property type="entry name" value="L-aspartase-like"/>
    <property type="match status" value="1"/>
</dbReference>
<evidence type="ECO:0000313" key="5">
    <source>
        <dbReference type="Proteomes" id="UP000188181"/>
    </source>
</evidence>
<evidence type="ECO:0000259" key="2">
    <source>
        <dbReference type="Pfam" id="PF00206"/>
    </source>
</evidence>
<proteinExistence type="predicted"/>
<dbReference type="GO" id="GO:0005829">
    <property type="term" value="C:cytosol"/>
    <property type="evidence" value="ECO:0007669"/>
    <property type="project" value="TreeGrafter"/>
</dbReference>
<dbReference type="PANTHER" id="PTHR42696">
    <property type="entry name" value="ASPARTATE AMMONIA-LYASE"/>
    <property type="match status" value="1"/>
</dbReference>
<reference evidence="5" key="1">
    <citation type="submission" date="2017-02" db="EMBL/GenBank/DDBJ databases">
        <title>Comparative genomics and description of representatives of a novel lineage of planctomycetes thriving in anoxic sediments.</title>
        <authorList>
            <person name="Spring S."/>
            <person name="Bunk B."/>
            <person name="Sproer C."/>
        </authorList>
    </citation>
    <scope>NUCLEOTIDE SEQUENCE [LARGE SCALE GENOMIC DNA]</scope>
    <source>
        <strain evidence="5">SM-Chi-D1</strain>
    </source>
</reference>
<accession>A0A1Q2MI49</accession>
<dbReference type="Gene3D" id="1.10.40.30">
    <property type="entry name" value="Fumarase/aspartase (C-terminal domain)"/>
    <property type="match status" value="1"/>
</dbReference>
<dbReference type="KEGG" id="pbas:SMSP2_02768"/>
<dbReference type="Gene3D" id="1.10.275.10">
    <property type="entry name" value="Fumarase/aspartase (N-terminal domain)"/>
    <property type="match status" value="1"/>
</dbReference>
<dbReference type="GO" id="GO:0006531">
    <property type="term" value="P:aspartate metabolic process"/>
    <property type="evidence" value="ECO:0007669"/>
    <property type="project" value="TreeGrafter"/>
</dbReference>
<keyword evidence="1 4" id="KW-0456">Lyase</keyword>
<gene>
    <name evidence="4" type="primary">aspA</name>
    <name evidence="4" type="ORF">SMSP2_02768</name>
</gene>
<dbReference type="FunFam" id="1.20.200.10:FF:000001">
    <property type="entry name" value="Fumarate hydratase, mitochondrial"/>
    <property type="match status" value="1"/>
</dbReference>
<dbReference type="PRINTS" id="PR00149">
    <property type="entry name" value="FUMRATELYASE"/>
</dbReference>
<dbReference type="InterPro" id="IPR020557">
    <property type="entry name" value="Fumarate_lyase_CS"/>
</dbReference>
<dbReference type="Proteomes" id="UP000188181">
    <property type="component" value="Chromosome"/>
</dbReference>
<dbReference type="NCBIfam" id="NF008909">
    <property type="entry name" value="PRK12273.1"/>
    <property type="match status" value="1"/>
</dbReference>
<name>A0A1Q2MI49_9BACT</name>
<dbReference type="InterPro" id="IPR000362">
    <property type="entry name" value="Fumarate_lyase_fam"/>
</dbReference>
<dbReference type="Pfam" id="PF00206">
    <property type="entry name" value="Lyase_1"/>
    <property type="match status" value="1"/>
</dbReference>
<dbReference type="InterPro" id="IPR024083">
    <property type="entry name" value="Fumarase/histidase_N"/>
</dbReference>
<evidence type="ECO:0000259" key="3">
    <source>
        <dbReference type="Pfam" id="PF10415"/>
    </source>
</evidence>